<proteinExistence type="predicted"/>
<keyword evidence="3" id="KW-0804">Transcription</keyword>
<evidence type="ECO:0000313" key="6">
    <source>
        <dbReference type="EMBL" id="TGN18134.1"/>
    </source>
</evidence>
<dbReference type="GO" id="GO:0003677">
    <property type="term" value="F:DNA binding"/>
    <property type="evidence" value="ECO:0007669"/>
    <property type="project" value="UniProtKB-UniRule"/>
</dbReference>
<dbReference type="EMBL" id="RQHW01000047">
    <property type="protein sequence ID" value="TGN18134.1"/>
    <property type="molecule type" value="Genomic_DNA"/>
</dbReference>
<feature type="DNA-binding region" description="H-T-H motif" evidence="4">
    <location>
        <begin position="31"/>
        <end position="50"/>
    </location>
</feature>
<comment type="caution">
    <text evidence="6">The sequence shown here is derived from an EMBL/GenBank/DDBJ whole genome shotgun (WGS) entry which is preliminary data.</text>
</comment>
<dbReference type="InterPro" id="IPR001647">
    <property type="entry name" value="HTH_TetR"/>
</dbReference>
<evidence type="ECO:0000256" key="3">
    <source>
        <dbReference type="ARBA" id="ARBA00023163"/>
    </source>
</evidence>
<evidence type="ECO:0000313" key="7">
    <source>
        <dbReference type="Proteomes" id="UP000298058"/>
    </source>
</evidence>
<dbReference type="PRINTS" id="PR00455">
    <property type="entry name" value="HTHTETR"/>
</dbReference>
<keyword evidence="2 4" id="KW-0238">DNA-binding</keyword>
<dbReference type="InterPro" id="IPR023772">
    <property type="entry name" value="DNA-bd_HTH_TetR-type_CS"/>
</dbReference>
<dbReference type="PANTHER" id="PTHR47506">
    <property type="entry name" value="TRANSCRIPTIONAL REGULATORY PROTEIN"/>
    <property type="match status" value="1"/>
</dbReference>
<dbReference type="PROSITE" id="PS01081">
    <property type="entry name" value="HTH_TETR_1"/>
    <property type="match status" value="1"/>
</dbReference>
<dbReference type="Pfam" id="PF00440">
    <property type="entry name" value="TetR_N"/>
    <property type="match status" value="1"/>
</dbReference>
<protein>
    <submittedName>
        <fullName evidence="6">TetR/AcrR family transcriptional regulator</fullName>
    </submittedName>
</protein>
<dbReference type="InterPro" id="IPR009057">
    <property type="entry name" value="Homeodomain-like_sf"/>
</dbReference>
<dbReference type="OrthoDB" id="9780939at2"/>
<organism evidence="6 7">
    <name type="scientific">Leptospira idonii</name>
    <dbReference type="NCBI Taxonomy" id="1193500"/>
    <lineage>
        <taxon>Bacteria</taxon>
        <taxon>Pseudomonadati</taxon>
        <taxon>Spirochaetota</taxon>
        <taxon>Spirochaetia</taxon>
        <taxon>Leptospirales</taxon>
        <taxon>Leptospiraceae</taxon>
        <taxon>Leptospira</taxon>
    </lineage>
</organism>
<gene>
    <name evidence="6" type="ORF">EHS15_12000</name>
</gene>
<dbReference type="AlphaFoldDB" id="A0A4R9LV76"/>
<evidence type="ECO:0000256" key="2">
    <source>
        <dbReference type="ARBA" id="ARBA00023125"/>
    </source>
</evidence>
<evidence type="ECO:0000256" key="4">
    <source>
        <dbReference type="PROSITE-ProRule" id="PRU00335"/>
    </source>
</evidence>
<dbReference type="Proteomes" id="UP000298058">
    <property type="component" value="Unassembled WGS sequence"/>
</dbReference>
<dbReference type="RefSeq" id="WP_135760821.1">
    <property type="nucleotide sequence ID" value="NZ_RQHW01000047.1"/>
</dbReference>
<feature type="domain" description="HTH tetR-type" evidence="5">
    <location>
        <begin position="8"/>
        <end position="68"/>
    </location>
</feature>
<dbReference type="Gene3D" id="1.10.357.10">
    <property type="entry name" value="Tetracycline Repressor, domain 2"/>
    <property type="match status" value="1"/>
</dbReference>
<keyword evidence="1" id="KW-0805">Transcription regulation</keyword>
<dbReference type="PANTHER" id="PTHR47506:SF1">
    <property type="entry name" value="HTH-TYPE TRANSCRIPTIONAL REGULATOR YJDC"/>
    <property type="match status" value="1"/>
</dbReference>
<sequence length="174" mass="20423">MPKLVDHITFKTEILRKVYPIFIEKGYLSVTMRDLASSLGISTGSLYHYFETKEQLFDSMVYFVVEEDTSELEGQWKSDEKEEMEILIQYLENKSTHFQSLLVLALDISREEALHHKFNSLIKDSVQKFERILEERFPDTGAPLLSFIIGELYKNLIVNHPIRWNKSLRGFLSK</sequence>
<accession>A0A4R9LV76</accession>
<keyword evidence="7" id="KW-1185">Reference proteome</keyword>
<dbReference type="SUPFAM" id="SSF46689">
    <property type="entry name" value="Homeodomain-like"/>
    <property type="match status" value="1"/>
</dbReference>
<reference evidence="6" key="1">
    <citation type="journal article" date="2019" name="PLoS Negl. Trop. Dis.">
        <title>Revisiting the worldwide diversity of Leptospira species in the environment.</title>
        <authorList>
            <person name="Vincent A.T."/>
            <person name="Schiettekatte O."/>
            <person name="Bourhy P."/>
            <person name="Veyrier F.J."/>
            <person name="Picardeau M."/>
        </authorList>
    </citation>
    <scope>NUCLEOTIDE SEQUENCE [LARGE SCALE GENOMIC DNA]</scope>
    <source>
        <strain evidence="6">201300427</strain>
    </source>
</reference>
<evidence type="ECO:0000256" key="1">
    <source>
        <dbReference type="ARBA" id="ARBA00023015"/>
    </source>
</evidence>
<dbReference type="PROSITE" id="PS50977">
    <property type="entry name" value="HTH_TETR_2"/>
    <property type="match status" value="1"/>
</dbReference>
<evidence type="ECO:0000259" key="5">
    <source>
        <dbReference type="PROSITE" id="PS50977"/>
    </source>
</evidence>
<name>A0A4R9LV76_9LEPT</name>